<dbReference type="OrthoDB" id="5872262at2759"/>
<sequence>MFSLLLLLAQVSAVMACAATVPPGGYRPGQRRPKPHEIVETIVVSNHNYNQTTNSDYLKVFRSKFNAYVRGRGMGNGYGLSEESVVDVKGKFGVKYDFIGVKCDQVKEILVDMKRATDFIDHINMKCHGRPEFDAY</sequence>
<accession>A0A3P8B016</accession>
<name>A0A183FIT4_HELPZ</name>
<dbReference type="AlphaFoldDB" id="A0A183FIT4"/>
<feature type="signal peptide" evidence="1">
    <location>
        <begin position="1"/>
        <end position="16"/>
    </location>
</feature>
<gene>
    <name evidence="2" type="ORF">HPBE_LOCUS6843</name>
</gene>
<evidence type="ECO:0000313" key="3">
    <source>
        <dbReference type="Proteomes" id="UP000050761"/>
    </source>
</evidence>
<reference evidence="4" key="2">
    <citation type="submission" date="2019-09" db="UniProtKB">
        <authorList>
            <consortium name="WormBaseParasite"/>
        </authorList>
    </citation>
    <scope>IDENTIFICATION</scope>
</reference>
<keyword evidence="3" id="KW-1185">Reference proteome</keyword>
<keyword evidence="1" id="KW-0732">Signal</keyword>
<evidence type="ECO:0000313" key="2">
    <source>
        <dbReference type="EMBL" id="VDO69938.1"/>
    </source>
</evidence>
<protein>
    <submittedName>
        <fullName evidence="4">Conserved secreted protein</fullName>
    </submittedName>
</protein>
<reference evidence="2 3" key="1">
    <citation type="submission" date="2018-11" db="EMBL/GenBank/DDBJ databases">
        <authorList>
            <consortium name="Pathogen Informatics"/>
        </authorList>
    </citation>
    <scope>NUCLEOTIDE SEQUENCE [LARGE SCALE GENOMIC DNA]</scope>
</reference>
<accession>A0A183FIT4</accession>
<dbReference type="InterPro" id="IPR035126">
    <property type="entry name" value="SCVP"/>
</dbReference>
<evidence type="ECO:0000256" key="1">
    <source>
        <dbReference type="SAM" id="SignalP"/>
    </source>
</evidence>
<organism evidence="3 4">
    <name type="scientific">Heligmosomoides polygyrus</name>
    <name type="common">Parasitic roundworm</name>
    <dbReference type="NCBI Taxonomy" id="6339"/>
    <lineage>
        <taxon>Eukaryota</taxon>
        <taxon>Metazoa</taxon>
        <taxon>Ecdysozoa</taxon>
        <taxon>Nematoda</taxon>
        <taxon>Chromadorea</taxon>
        <taxon>Rhabditida</taxon>
        <taxon>Rhabditina</taxon>
        <taxon>Rhabditomorpha</taxon>
        <taxon>Strongyloidea</taxon>
        <taxon>Heligmosomidae</taxon>
        <taxon>Heligmosomoides</taxon>
    </lineage>
</organism>
<dbReference type="Pfam" id="PF17619">
    <property type="entry name" value="SCVP"/>
    <property type="match status" value="1"/>
</dbReference>
<evidence type="ECO:0000313" key="4">
    <source>
        <dbReference type="WBParaSite" id="HPBE_0000684201-mRNA-1"/>
    </source>
</evidence>
<dbReference type="Proteomes" id="UP000050761">
    <property type="component" value="Unassembled WGS sequence"/>
</dbReference>
<dbReference type="EMBL" id="UZAH01025753">
    <property type="protein sequence ID" value="VDO69938.1"/>
    <property type="molecule type" value="Genomic_DNA"/>
</dbReference>
<proteinExistence type="predicted"/>
<dbReference type="WBParaSite" id="HPBE_0000684201-mRNA-1">
    <property type="protein sequence ID" value="HPBE_0000684201-mRNA-1"/>
    <property type="gene ID" value="HPBE_0000684201"/>
</dbReference>
<feature type="chain" id="PRO_5044551439" evidence="1">
    <location>
        <begin position="17"/>
        <end position="136"/>
    </location>
</feature>